<dbReference type="GO" id="GO:0030276">
    <property type="term" value="F:clathrin binding"/>
    <property type="evidence" value="ECO:0007669"/>
    <property type="project" value="TreeGrafter"/>
</dbReference>
<comment type="cofactor">
    <cofactor evidence="1">
        <name>Ca(2+)</name>
        <dbReference type="ChEBI" id="CHEBI:29108"/>
    </cofactor>
</comment>
<keyword evidence="13" id="KW-0564">Palmitate</keyword>
<dbReference type="Ensembl" id="ENSCMUT00000026550.2">
    <property type="protein sequence ID" value="ENSCMUP00000024711.1"/>
    <property type="gene ID" value="ENSCMUG00000015065.2"/>
</dbReference>
<dbReference type="Gene3D" id="2.60.40.150">
    <property type="entry name" value="C2 domain"/>
    <property type="match status" value="2"/>
</dbReference>
<organism evidence="19 20">
    <name type="scientific">Corvus moneduloides</name>
    <name type="common">New Caledonian crow</name>
    <dbReference type="NCBI Taxonomy" id="1196302"/>
    <lineage>
        <taxon>Eukaryota</taxon>
        <taxon>Metazoa</taxon>
        <taxon>Chordata</taxon>
        <taxon>Craniata</taxon>
        <taxon>Vertebrata</taxon>
        <taxon>Euteleostomi</taxon>
        <taxon>Archelosauria</taxon>
        <taxon>Archosauria</taxon>
        <taxon>Dinosauria</taxon>
        <taxon>Saurischia</taxon>
        <taxon>Theropoda</taxon>
        <taxon>Coelurosauria</taxon>
        <taxon>Aves</taxon>
        <taxon>Neognathae</taxon>
        <taxon>Neoaves</taxon>
        <taxon>Telluraves</taxon>
        <taxon>Australaves</taxon>
        <taxon>Passeriformes</taxon>
        <taxon>Corvoidea</taxon>
        <taxon>Corvidae</taxon>
        <taxon>Corvus</taxon>
    </lineage>
</organism>
<gene>
    <name evidence="19" type="primary">SYT8</name>
</gene>
<keyword evidence="6" id="KW-0812">Transmembrane</keyword>
<keyword evidence="14" id="KW-0449">Lipoprotein</keyword>
<evidence type="ECO:0000256" key="17">
    <source>
        <dbReference type="ARBA" id="ARBA00041487"/>
    </source>
</evidence>
<keyword evidence="8" id="KW-0677">Repeat</keyword>
<dbReference type="GO" id="GO:0030672">
    <property type="term" value="C:synaptic vesicle membrane"/>
    <property type="evidence" value="ECO:0007669"/>
    <property type="project" value="UniProtKB-SubCell"/>
</dbReference>
<dbReference type="AlphaFoldDB" id="A0A8C3EPV1"/>
<sequence length="553" mass="62123">MQSCTHPLASVHSLVLSACSHTVQPSIAAGITWRSEFPSARSWAAMPSSFLQVGGQVLLPGPAGSSPLAFRLHEHRLGQQRGGAGGAAGATRFLGWQSRLSCFGCAVQPPSRLHSQLRARWVPSQPTTCPCHTWWLDWSLHSREGRLTLGRILVGHPRLAMAVAARKGRTTASPHTSITTTAWPGSLDSWLSWIPLPKWALITVAVAGAVLFLLFLICIVKCCCSKKKHKKKERIGLCAVSNSTTTSLVQPEMEDLERGVEQKWRGKLQYSLEYNFRKQELKVGVKQAVELKAMDSGGTSDPYVIVYLTSDVKKRYETKVYRKTLNPIFNESFTFQVPQAEVSESTLVMQIYDFNRFAKHDIIGEVRLPLASIDLQHVIEQWSDLAVASKVEEEHLGEICFSLRYVPSTGKLTVLILEAKQLKRMDSHGLSDPFVKVHLILNRKKWKKKKTSVKKNTLSPYFNEVFVFEVPFSQIQNVDVVISVWDHDKVTKNEPIGKLFLGCRATGNQLRHWSDMLSNPRRPLAQWHILQPPEVVDKALELKSHLKLPLHSR</sequence>
<keyword evidence="9" id="KW-0106">Calcium</keyword>
<reference evidence="19" key="3">
    <citation type="submission" date="2025-09" db="UniProtKB">
        <authorList>
            <consortium name="Ensembl"/>
        </authorList>
    </citation>
    <scope>IDENTIFICATION</scope>
</reference>
<comment type="subunit">
    <text evidence="5">Homotetramer.</text>
</comment>
<dbReference type="GO" id="GO:0031045">
    <property type="term" value="C:dense core granule"/>
    <property type="evidence" value="ECO:0007669"/>
    <property type="project" value="TreeGrafter"/>
</dbReference>
<keyword evidence="7" id="KW-0479">Metal-binding</keyword>
<evidence type="ECO:0000256" key="7">
    <source>
        <dbReference type="ARBA" id="ARBA00022723"/>
    </source>
</evidence>
<evidence type="ECO:0000256" key="5">
    <source>
        <dbReference type="ARBA" id="ARBA00011881"/>
    </source>
</evidence>
<dbReference type="Pfam" id="PF00168">
    <property type="entry name" value="C2"/>
    <property type="match status" value="2"/>
</dbReference>
<dbReference type="CDD" id="cd08385">
    <property type="entry name" value="C2A_Synaptotagmin-1-5-6-9-10"/>
    <property type="match status" value="1"/>
</dbReference>
<evidence type="ECO:0000256" key="2">
    <source>
        <dbReference type="ARBA" id="ARBA00004254"/>
    </source>
</evidence>
<dbReference type="SUPFAM" id="SSF49562">
    <property type="entry name" value="C2 domain (Calcium/lipid-binding domain, CaLB)"/>
    <property type="match status" value="2"/>
</dbReference>
<keyword evidence="12" id="KW-0472">Membrane</keyword>
<dbReference type="SMART" id="SM00239">
    <property type="entry name" value="C2"/>
    <property type="match status" value="2"/>
</dbReference>
<dbReference type="InterPro" id="IPR000008">
    <property type="entry name" value="C2_dom"/>
</dbReference>
<evidence type="ECO:0000256" key="12">
    <source>
        <dbReference type="ARBA" id="ARBA00023136"/>
    </source>
</evidence>
<reference evidence="20" key="1">
    <citation type="submission" date="2019-10" db="EMBL/GenBank/DDBJ databases">
        <title>Corvus moneduloides (New Caledonian crow) genome, bCorMon1, primary haplotype.</title>
        <authorList>
            <person name="Rutz C."/>
            <person name="Fungtammasan C."/>
            <person name="Mountcastle J."/>
            <person name="Formenti G."/>
            <person name="Chow W."/>
            <person name="Howe K."/>
            <person name="Steele M.P."/>
            <person name="Fernandes J."/>
            <person name="Gilbert M.T.P."/>
            <person name="Fedrigo O."/>
            <person name="Jarvis E.D."/>
            <person name="Gemmell N."/>
        </authorList>
    </citation>
    <scope>NUCLEOTIDE SEQUENCE [LARGE SCALE GENOMIC DNA]</scope>
</reference>
<evidence type="ECO:0000256" key="8">
    <source>
        <dbReference type="ARBA" id="ARBA00022737"/>
    </source>
</evidence>
<evidence type="ECO:0000256" key="15">
    <source>
        <dbReference type="ARBA" id="ARBA00023329"/>
    </source>
</evidence>
<evidence type="ECO:0000256" key="4">
    <source>
        <dbReference type="ARBA" id="ARBA00006996"/>
    </source>
</evidence>
<feature type="domain" description="C2" evidence="18">
    <location>
        <begin position="264"/>
        <end position="383"/>
    </location>
</feature>
<dbReference type="GO" id="GO:0001786">
    <property type="term" value="F:phosphatidylserine binding"/>
    <property type="evidence" value="ECO:0007669"/>
    <property type="project" value="TreeGrafter"/>
</dbReference>
<keyword evidence="10" id="KW-1133">Transmembrane helix</keyword>
<comment type="similarity">
    <text evidence="4">Belongs to the synaptotagmin family.</text>
</comment>
<dbReference type="Proteomes" id="UP000694553">
    <property type="component" value="Unassembled WGS sequence"/>
</dbReference>
<evidence type="ECO:0000313" key="19">
    <source>
        <dbReference type="Ensembl" id="ENSCMUP00000024711.1"/>
    </source>
</evidence>
<evidence type="ECO:0000256" key="1">
    <source>
        <dbReference type="ARBA" id="ARBA00001913"/>
    </source>
</evidence>
<evidence type="ECO:0000256" key="11">
    <source>
        <dbReference type="ARBA" id="ARBA00023018"/>
    </source>
</evidence>
<dbReference type="GO" id="GO:0030424">
    <property type="term" value="C:axon"/>
    <property type="evidence" value="ECO:0007669"/>
    <property type="project" value="TreeGrafter"/>
</dbReference>
<dbReference type="PANTHER" id="PTHR10024">
    <property type="entry name" value="SYNAPTOTAGMIN"/>
    <property type="match status" value="1"/>
</dbReference>
<dbReference type="OMA" id="TKVFRNT"/>
<dbReference type="GO" id="GO:0005886">
    <property type="term" value="C:plasma membrane"/>
    <property type="evidence" value="ECO:0007669"/>
    <property type="project" value="TreeGrafter"/>
</dbReference>
<keyword evidence="20" id="KW-1185">Reference proteome</keyword>
<dbReference type="FunFam" id="2.60.40.150:FF:000007">
    <property type="entry name" value="Synaptotagmin 1"/>
    <property type="match status" value="1"/>
</dbReference>
<dbReference type="GO" id="GO:0005544">
    <property type="term" value="F:calcium-dependent phospholipid binding"/>
    <property type="evidence" value="ECO:0007669"/>
    <property type="project" value="TreeGrafter"/>
</dbReference>
<evidence type="ECO:0000256" key="9">
    <source>
        <dbReference type="ARBA" id="ARBA00022837"/>
    </source>
</evidence>
<name>A0A8C3EPV1_CORMO</name>
<keyword evidence="11" id="KW-0770">Synapse</keyword>
<dbReference type="GO" id="GO:0000149">
    <property type="term" value="F:SNARE binding"/>
    <property type="evidence" value="ECO:0007669"/>
    <property type="project" value="TreeGrafter"/>
</dbReference>
<dbReference type="PROSITE" id="PS50004">
    <property type="entry name" value="C2"/>
    <property type="match status" value="2"/>
</dbReference>
<evidence type="ECO:0000256" key="3">
    <source>
        <dbReference type="ARBA" id="ARBA00004349"/>
    </source>
</evidence>
<accession>A0A8C3EPV1</accession>
<evidence type="ECO:0000256" key="16">
    <source>
        <dbReference type="ARBA" id="ARBA00039588"/>
    </source>
</evidence>
<dbReference type="CDD" id="cd08402">
    <property type="entry name" value="C2B_Synaptotagmin-1"/>
    <property type="match status" value="1"/>
</dbReference>
<keyword evidence="15" id="KW-0968">Cytoplasmic vesicle</keyword>
<evidence type="ECO:0000256" key="14">
    <source>
        <dbReference type="ARBA" id="ARBA00023288"/>
    </source>
</evidence>
<reference evidence="19" key="2">
    <citation type="submission" date="2025-08" db="UniProtKB">
        <authorList>
            <consortium name="Ensembl"/>
        </authorList>
    </citation>
    <scope>IDENTIFICATION</scope>
</reference>
<dbReference type="GO" id="GO:0005509">
    <property type="term" value="F:calcium ion binding"/>
    <property type="evidence" value="ECO:0007669"/>
    <property type="project" value="TreeGrafter"/>
</dbReference>
<dbReference type="FunFam" id="2.60.40.150:FF:000016">
    <property type="entry name" value="Synaptotagmin 1"/>
    <property type="match status" value="1"/>
</dbReference>
<dbReference type="GO" id="GO:0048488">
    <property type="term" value="P:synaptic vesicle endocytosis"/>
    <property type="evidence" value="ECO:0007669"/>
    <property type="project" value="TreeGrafter"/>
</dbReference>
<protein>
    <recommendedName>
        <fullName evidence="16">Synaptotagmin-1</fullName>
    </recommendedName>
    <alternativeName>
        <fullName evidence="17">Synaptotagmin I</fullName>
    </alternativeName>
</protein>
<evidence type="ECO:0000259" key="18">
    <source>
        <dbReference type="PROSITE" id="PS50004"/>
    </source>
</evidence>
<dbReference type="InterPro" id="IPR001565">
    <property type="entry name" value="Synaptotagmin"/>
</dbReference>
<evidence type="ECO:0000256" key="10">
    <source>
        <dbReference type="ARBA" id="ARBA00022989"/>
    </source>
</evidence>
<dbReference type="GO" id="GO:0048791">
    <property type="term" value="P:calcium ion-regulated exocytosis of neurotransmitter"/>
    <property type="evidence" value="ECO:0007669"/>
    <property type="project" value="TreeGrafter"/>
</dbReference>
<dbReference type="PRINTS" id="PR00399">
    <property type="entry name" value="SYNAPTOTAGMN"/>
</dbReference>
<comment type="subcellular location">
    <subcellularLocation>
        <location evidence="3">Cytoplasmic vesicle</location>
        <location evidence="3">Secretory vesicle</location>
        <location evidence="3">Chromaffin granule membrane</location>
        <topology evidence="3">Single-pass membrane protein</topology>
    </subcellularLocation>
    <subcellularLocation>
        <location evidence="2">Cytoplasmic vesicle</location>
        <location evidence="2">Secretory vesicle</location>
        <location evidence="2">Synaptic vesicle membrane</location>
        <topology evidence="2">Single-pass membrane protein</topology>
    </subcellularLocation>
</comment>
<evidence type="ECO:0000256" key="6">
    <source>
        <dbReference type="ARBA" id="ARBA00022692"/>
    </source>
</evidence>
<dbReference type="PRINTS" id="PR00360">
    <property type="entry name" value="C2DOMAIN"/>
</dbReference>
<dbReference type="PANTHER" id="PTHR10024:SF249">
    <property type="entry name" value="SYNAPTOTAGMIN-8"/>
    <property type="match status" value="1"/>
</dbReference>
<dbReference type="InterPro" id="IPR035892">
    <property type="entry name" value="C2_domain_sf"/>
</dbReference>
<dbReference type="GO" id="GO:0042584">
    <property type="term" value="C:chromaffin granule membrane"/>
    <property type="evidence" value="ECO:0007669"/>
    <property type="project" value="UniProtKB-SubCell"/>
</dbReference>
<feature type="domain" description="C2" evidence="18">
    <location>
        <begin position="395"/>
        <end position="528"/>
    </location>
</feature>
<proteinExistence type="inferred from homology"/>
<evidence type="ECO:0000256" key="13">
    <source>
        <dbReference type="ARBA" id="ARBA00023139"/>
    </source>
</evidence>
<evidence type="ECO:0000313" key="20">
    <source>
        <dbReference type="Proteomes" id="UP000694553"/>
    </source>
</evidence>